<evidence type="ECO:0000313" key="11">
    <source>
        <dbReference type="Proteomes" id="UP001056012"/>
    </source>
</evidence>
<evidence type="ECO:0000256" key="4">
    <source>
        <dbReference type="ARBA" id="ARBA00022618"/>
    </source>
</evidence>
<keyword evidence="11" id="KW-1185">Reference proteome</keyword>
<dbReference type="PANTHER" id="PTHR14418:SF5">
    <property type="entry name" value="CONDENSIN COMPLEX SUBUNIT 3"/>
    <property type="match status" value="1"/>
</dbReference>
<evidence type="ECO:0000256" key="1">
    <source>
        <dbReference type="ARBA" id="ARBA00004286"/>
    </source>
</evidence>
<dbReference type="InterPro" id="IPR027165">
    <property type="entry name" value="CND3"/>
</dbReference>
<evidence type="ECO:0000256" key="6">
    <source>
        <dbReference type="ARBA" id="ARBA00023067"/>
    </source>
</evidence>
<dbReference type="AlphaFoldDB" id="A0A9Q9DNE3"/>
<evidence type="ECO:0000256" key="2">
    <source>
        <dbReference type="ARBA" id="ARBA00006533"/>
    </source>
</evidence>
<evidence type="ECO:0000259" key="9">
    <source>
        <dbReference type="Pfam" id="PF12719"/>
    </source>
</evidence>
<keyword evidence="5" id="KW-0498">Mitosis</keyword>
<evidence type="ECO:0000256" key="5">
    <source>
        <dbReference type="ARBA" id="ARBA00022776"/>
    </source>
</evidence>
<feature type="domain" description="Nuclear condensin complex subunit 3 C-terminal" evidence="9">
    <location>
        <begin position="646"/>
        <end position="950"/>
    </location>
</feature>
<evidence type="ECO:0000256" key="8">
    <source>
        <dbReference type="SAM" id="MobiDB-lite"/>
    </source>
</evidence>
<dbReference type="InterPro" id="IPR016024">
    <property type="entry name" value="ARM-type_fold"/>
</dbReference>
<gene>
    <name evidence="10" type="ORF">yc1106_00229</name>
</gene>
<name>A0A9Q9DNE3_CURCL</name>
<feature type="compositionally biased region" description="Acidic residues" evidence="8">
    <location>
        <begin position="1061"/>
        <end position="1071"/>
    </location>
</feature>
<dbReference type="InterPro" id="IPR025977">
    <property type="entry name" value="Cnd3_C"/>
</dbReference>
<protein>
    <submittedName>
        <fullName evidence="10">Condensin complex subunit 3</fullName>
    </submittedName>
</protein>
<dbReference type="InterPro" id="IPR011989">
    <property type="entry name" value="ARM-like"/>
</dbReference>
<evidence type="ECO:0000313" key="10">
    <source>
        <dbReference type="EMBL" id="USP72955.1"/>
    </source>
</evidence>
<dbReference type="GO" id="GO:0051301">
    <property type="term" value="P:cell division"/>
    <property type="evidence" value="ECO:0007669"/>
    <property type="project" value="UniProtKB-KW"/>
</dbReference>
<feature type="region of interest" description="Disordered" evidence="8">
    <location>
        <begin position="1"/>
        <end position="47"/>
    </location>
</feature>
<comment type="similarity">
    <text evidence="2">Belongs to the CND3 (condensin subunit 3) family.</text>
</comment>
<dbReference type="EMBL" id="CP089274">
    <property type="protein sequence ID" value="USP72955.1"/>
    <property type="molecule type" value="Genomic_DNA"/>
</dbReference>
<dbReference type="GO" id="GO:0007076">
    <property type="term" value="P:mitotic chromosome condensation"/>
    <property type="evidence" value="ECO:0007669"/>
    <property type="project" value="InterPro"/>
</dbReference>
<feature type="compositionally biased region" description="Low complexity" evidence="8">
    <location>
        <begin position="11"/>
        <end position="33"/>
    </location>
</feature>
<feature type="region of interest" description="Disordered" evidence="8">
    <location>
        <begin position="1007"/>
        <end position="1120"/>
    </location>
</feature>
<dbReference type="PANTHER" id="PTHR14418">
    <property type="entry name" value="CONDENSIN COMPLEX SUBUNIT 3-RELATED"/>
    <property type="match status" value="1"/>
</dbReference>
<dbReference type="Pfam" id="PF12719">
    <property type="entry name" value="Cnd3"/>
    <property type="match status" value="1"/>
</dbReference>
<keyword evidence="7" id="KW-0131">Cell cycle</keyword>
<keyword evidence="3" id="KW-0158">Chromosome</keyword>
<dbReference type="VEuPathDB" id="FungiDB:yc1106_00229"/>
<dbReference type="Gene3D" id="1.25.10.10">
    <property type="entry name" value="Leucine-rich Repeat Variant"/>
    <property type="match status" value="1"/>
</dbReference>
<accession>A0A9Q9DNE3</accession>
<evidence type="ECO:0000256" key="3">
    <source>
        <dbReference type="ARBA" id="ARBA00022454"/>
    </source>
</evidence>
<feature type="compositionally biased region" description="Acidic residues" evidence="8">
    <location>
        <begin position="1087"/>
        <end position="1103"/>
    </location>
</feature>
<sequence length="1140" mass="127360">MPGRPSTRVPRGPTTSSTRKTSSGTTRTTRGSSARQSANAVEIPDEGPITTLRTQIAQVFSDAQKTTATQRKLVVNLRKIQEACCFEPPDTGKGGKKGQEEQEDFDEGEFNAEIVRCLLRIMSVKKSEPVGDRVIRFLGIFLKYASEKDQQIFATESEEDATAFHETPTSRLTSHILTTILAFLTAKDKTVRFRATQTVAHIVNSLTTIDDDIFNLIRVGFLKRLRDKEPSVRVQAILGLGRLAGNDDEEQDEEDSDDEAGGILEKLLDIMINDPSAEVRRAVLLNLPLWPSTLRYILERARDMDATTRRLVYGKILPALGDFRHMSLVEREKLIRWGLRDRDDIVRKAAATLFRERWLEDCASSRDTRSEEEKKPGDVAPPSLEALCELLERIDVTRSGEEDGMAHEAMRQFWDGRPDYRRDITFDHEFWNNLDAQTAFVARTLNDYKQSTDDDRVQSMIEDKMPEVTMFAFVLQRELNSLMELVDKVAIMEETDPEIEEAQEDVEEQDFVVQQLLHIAQTLDYTDEMGRRQMYNIVREAISKAQLPEECTKLSIEVLRKVCGSRGESDFCALIVEAIADVRDSLLDADDATVVGDDAEESFHSAQSDVDMDAPLMKSKAAKATENLTEEEKEERQIREVMVYSKCLHIAQCTLQNVEGDLESDTSLTNILNTLIIPAVQAHQAMIRERGVICLGLAALLSKDLAGNNLDLFFHCFTRGHDALKEIVTQVLTDVIITHPQLLTPTIPDPDAESEDAEPITNPRIRPITKILLKAFTSDNKRISLIACTAASKLLLLGILPPQSTAEILKAFTLTYFDPETAINPALRQALSYFLPVFCHSKLKNAKLMGEIAVPIISKLLIMRDENVEEEDIDEMVGWPVITAHLAEWTDGRKVVGATELGLDGKTSTTVEAEEPHIQLAIEILERALTSTCSKDERKPLLSLLGKLYIAPSGASFKSSDQDDEEEDPLQTLHSLVSEAVEGNIGTDATQRNALAKLEASLTKRLGEIDNTTQAPGEDVDASAEHTSLPETTVATEADDATEVPQQQVRSKKTPPVKKEEDDDDEEDEDTMLAGMQGEGTRMPLEGDYDDEEDEEDEEEGESMAEHSALTVGRDDRRRTMVTEEDIMESLLQSEMDDSA</sequence>
<dbReference type="Proteomes" id="UP001056012">
    <property type="component" value="Chromosome 1"/>
</dbReference>
<dbReference type="GO" id="GO:0000793">
    <property type="term" value="C:condensed chromosome"/>
    <property type="evidence" value="ECO:0007669"/>
    <property type="project" value="TreeGrafter"/>
</dbReference>
<dbReference type="OrthoDB" id="27187at2759"/>
<dbReference type="GO" id="GO:0000796">
    <property type="term" value="C:condensin complex"/>
    <property type="evidence" value="ECO:0007669"/>
    <property type="project" value="InterPro"/>
</dbReference>
<proteinExistence type="inferred from homology"/>
<dbReference type="SUPFAM" id="SSF48371">
    <property type="entry name" value="ARM repeat"/>
    <property type="match status" value="1"/>
</dbReference>
<keyword evidence="6" id="KW-0226">DNA condensation</keyword>
<reference evidence="10" key="1">
    <citation type="submission" date="2021-12" db="EMBL/GenBank/DDBJ databases">
        <title>Curvularia clavata genome.</title>
        <authorList>
            <person name="Cao Y."/>
        </authorList>
    </citation>
    <scope>NUCLEOTIDE SEQUENCE</scope>
    <source>
        <strain evidence="10">Yc1106</strain>
    </source>
</reference>
<keyword evidence="4" id="KW-0132">Cell division</keyword>
<evidence type="ECO:0000256" key="7">
    <source>
        <dbReference type="ARBA" id="ARBA00023306"/>
    </source>
</evidence>
<organism evidence="10 11">
    <name type="scientific">Curvularia clavata</name>
    <dbReference type="NCBI Taxonomy" id="95742"/>
    <lineage>
        <taxon>Eukaryota</taxon>
        <taxon>Fungi</taxon>
        <taxon>Dikarya</taxon>
        <taxon>Ascomycota</taxon>
        <taxon>Pezizomycotina</taxon>
        <taxon>Dothideomycetes</taxon>
        <taxon>Pleosporomycetidae</taxon>
        <taxon>Pleosporales</taxon>
        <taxon>Pleosporineae</taxon>
        <taxon>Pleosporaceae</taxon>
        <taxon>Curvularia</taxon>
    </lineage>
</organism>
<comment type="subcellular location">
    <subcellularLocation>
        <location evidence="1">Chromosome</location>
    </subcellularLocation>
</comment>